<dbReference type="Proteomes" id="UP000219482">
    <property type="component" value="Unassembled WGS sequence"/>
</dbReference>
<accession>A0A286GJM9</accession>
<dbReference type="Pfam" id="PF01936">
    <property type="entry name" value="NYN"/>
    <property type="match status" value="1"/>
</dbReference>
<reference evidence="4" key="1">
    <citation type="submission" date="2017-09" db="EMBL/GenBank/DDBJ databases">
        <authorList>
            <person name="Varghese N."/>
            <person name="Submissions S."/>
        </authorList>
    </citation>
    <scope>NUCLEOTIDE SEQUENCE [LARGE SCALE GENOMIC DNA]</scope>
    <source>
        <strain evidence="4">DSM 44270</strain>
    </source>
</reference>
<organism evidence="3 4">
    <name type="scientific">Blastococcus haudaquaticus</name>
    <dbReference type="NCBI Taxonomy" id="1938745"/>
    <lineage>
        <taxon>Bacteria</taxon>
        <taxon>Bacillati</taxon>
        <taxon>Actinomycetota</taxon>
        <taxon>Actinomycetes</taxon>
        <taxon>Geodermatophilales</taxon>
        <taxon>Geodermatophilaceae</taxon>
        <taxon>Blastococcus</taxon>
    </lineage>
</organism>
<dbReference type="GO" id="GO:0004540">
    <property type="term" value="F:RNA nuclease activity"/>
    <property type="evidence" value="ECO:0007669"/>
    <property type="project" value="InterPro"/>
</dbReference>
<sequence>MIGRRVGRRASAPGGPPRVPDARPPVPERTGRQAARHTAPVPDSLDAELATLTDEEQAADSPSPQPAAGAPEGRQQPALDLLIWDAPNIDMTLSTVIGARPTAASRPRFDAIAAWFVEGAGDPSTPGAADVEACVFANIPPQPGTLQRWVEALRGFGYSVFARPKSQPDDDIDQDMLDHIAVRAHSHRLRRLVVFSGDGRNFAEPLEQLVREGTQVVVVAFSEVAGYAISSELLEFIDIEDVPGAFVEPLDRVRLDALPPDGAWLRPTRSLRDFVSSFTARRDR</sequence>
<proteinExistence type="predicted"/>
<gene>
    <name evidence="3" type="ORF">SAMN06272739_1325</name>
</gene>
<dbReference type="AlphaFoldDB" id="A0A286GJM9"/>
<evidence type="ECO:0000256" key="1">
    <source>
        <dbReference type="SAM" id="MobiDB-lite"/>
    </source>
</evidence>
<feature type="compositionally biased region" description="Pro residues" evidence="1">
    <location>
        <begin position="14"/>
        <end position="27"/>
    </location>
</feature>
<dbReference type="EMBL" id="OCNK01000001">
    <property type="protein sequence ID" value="SOD95728.1"/>
    <property type="molecule type" value="Genomic_DNA"/>
</dbReference>
<evidence type="ECO:0000259" key="2">
    <source>
        <dbReference type="Pfam" id="PF01936"/>
    </source>
</evidence>
<evidence type="ECO:0000313" key="3">
    <source>
        <dbReference type="EMBL" id="SOD95728.1"/>
    </source>
</evidence>
<feature type="region of interest" description="Disordered" evidence="1">
    <location>
        <begin position="1"/>
        <end position="74"/>
    </location>
</feature>
<protein>
    <recommendedName>
        <fullName evidence="2">NYN domain-containing protein</fullName>
    </recommendedName>
</protein>
<dbReference type="OrthoDB" id="4772393at2"/>
<feature type="domain" description="NYN" evidence="2">
    <location>
        <begin position="83"/>
        <end position="225"/>
    </location>
</feature>
<dbReference type="Gene3D" id="3.40.50.1010">
    <property type="entry name" value="5'-nuclease"/>
    <property type="match status" value="1"/>
</dbReference>
<name>A0A286GJM9_9ACTN</name>
<keyword evidence="4" id="KW-1185">Reference proteome</keyword>
<feature type="compositionally biased region" description="Low complexity" evidence="1">
    <location>
        <begin position="59"/>
        <end position="73"/>
    </location>
</feature>
<evidence type="ECO:0000313" key="4">
    <source>
        <dbReference type="Proteomes" id="UP000219482"/>
    </source>
</evidence>
<dbReference type="InterPro" id="IPR021139">
    <property type="entry name" value="NYN"/>
</dbReference>